<protein>
    <submittedName>
        <fullName evidence="2">Autotransporter beta-domain</fullName>
    </submittedName>
</protein>
<sequence>MVPALCLCLQAVNGAGLFLQVILSLPLYSKMKLHLPLLLLAALAVCCSSPSRAAEPVPVWDAGGTWLWTGNGGDSAYGTAANWNPETVPGRVDNKGVRLVFDNAGMLTVGGNMADSSDGGGIEVLNNSHVTLNGGRWLGNLVVGRGSSVTFTGEMSPKSSTIIANGTITFANTYAMGLDNGGTAQKWYFGEEGKIVFGMDPSQAFWFNGVSIEMSGVLKQNSIAGLLNRTSSLNQVTRRLIETNGGQAGNGVQFGEFTNERGLALARVTSWDGLSDEEKSVSYLVTSGTSIGVTVQFYETEYDALSLEWVRSQPGVWSQGAAGWIVAGDAGRVDTSYLNGDAVAFTAASAGTVTIEGEVTPASVTVSTSNELAWTAGAAAGSGLSGDAPITVNGTGRLSILSANAAYEGAVTIASGTVVLGNSGALGTGTVDNAGSLVLQWDGEHSLGNRLSSTGSLTIAGGTASLGNAGNLVNGTVLVQSGATLNLAAGGGFGAGAAPGVTILEGGTVNVSSLAGSLPSTTVSGGTLNWTAAAAAAGTVTLNGGMVNAAGNQSLAGTALQSDVTLHLAGVASMDFGTMTNAGSGRVTLQLAEGTTPENLAALMLTGHAAPGGNLDWLAGRFVAVSGSTTYYGYYDDAQNRIVFATALELNSRTPVQSQGIPFERIGGTDMGATAPTIGSLTIRDAAGDPAGNTLKLATIGGLTVQGVLAYQGGASPDGYLISGGPLHADALAVDSGSLRLDAATQIDHGATIASGASLVIGARDTAIAGDVRSDGSLMVEGGTLNVGGTLTGNLGVEGGSSARLGGLSGNEGYSLSGGGDVEITGGGNTVFAGDMSSYQGLLTVAGNASQTLRGVGGTGAGLDVAGGGSLTLDYSARQASYRSVALESGSSLHLSASDSGQMANGTLSLAEDSTWQGGSSVTFTFSPVADVMQGKTALVTMAQGSALTLDLAPDNKLTVHAVAAPGSKISLSDGLRVVLVDGLASGQDLGSGSFTADFDSILSKFYVNARIVAEGGKLYLLGDRNGSFSYANYAQSSNARTGGALLDNVLFTVDPQSTAPDSQLAKVMNAVDGLAAGKRMSEASQLMAAAAGTTVTTLNASQLDTLRFQMQSLRNRAVSMGVDPQVGHDKMPYLNAWASFNGANNDVSRSGDEAGYTLTSWGGTVGADCDMTPHLTAGVAFTANLGKLSADGAEHATGHVDSYLVSLYLRAQSGRWSHTGVLTGGTSKADLDRTVRYGTGQYTTHGSTDGSAFGAMYELAYDIPLDTDYTSLVQPLFNASISSARMKGYEESGAGNAGLSVDDMDTTYATLGLGGRYLAAVGQNIFNRNAMLECRALLVQDIGDRRVDADVAFAAANGFRRTVQGVKPGSTGVEVGLGLTIPVELQGSLFMDAMLDARSGATYVSGSIGYRYNF</sequence>
<gene>
    <name evidence="2" type="ORF">PYTT_1350</name>
</gene>
<dbReference type="STRING" id="1679444.PYTT_1350"/>
<dbReference type="InterPro" id="IPR036709">
    <property type="entry name" value="Autotransporte_beta_dom_sf"/>
</dbReference>
<name>A0A1H6LQC1_9BACT</name>
<evidence type="ECO:0000313" key="3">
    <source>
        <dbReference type="Proteomes" id="UP000176204"/>
    </source>
</evidence>
<dbReference type="PROSITE" id="PS51208">
    <property type="entry name" value="AUTOTRANSPORTER"/>
    <property type="match status" value="1"/>
</dbReference>
<reference evidence="3" key="1">
    <citation type="submission" date="2016-09" db="EMBL/GenBank/DDBJ databases">
        <authorList>
            <person name="Koehorst J."/>
        </authorList>
    </citation>
    <scope>NUCLEOTIDE SEQUENCE [LARGE SCALE GENOMIC DNA]</scope>
</reference>
<dbReference type="EMBL" id="LT629973">
    <property type="protein sequence ID" value="SEH87151.1"/>
    <property type="molecule type" value="Genomic_DNA"/>
</dbReference>
<accession>A0A1H6LQC1</accession>
<dbReference type="Proteomes" id="UP000176204">
    <property type="component" value="Chromosome I"/>
</dbReference>
<proteinExistence type="predicted"/>
<organism evidence="2 3">
    <name type="scientific">Akkermansia glycaniphila</name>
    <dbReference type="NCBI Taxonomy" id="1679444"/>
    <lineage>
        <taxon>Bacteria</taxon>
        <taxon>Pseudomonadati</taxon>
        <taxon>Verrucomicrobiota</taxon>
        <taxon>Verrucomicrobiia</taxon>
        <taxon>Verrucomicrobiales</taxon>
        <taxon>Akkermansiaceae</taxon>
        <taxon>Akkermansia</taxon>
    </lineage>
</organism>
<dbReference type="Gene3D" id="2.40.128.130">
    <property type="entry name" value="Autotransporter beta-domain"/>
    <property type="match status" value="1"/>
</dbReference>
<evidence type="ECO:0000259" key="1">
    <source>
        <dbReference type="PROSITE" id="PS51208"/>
    </source>
</evidence>
<evidence type="ECO:0000313" key="2">
    <source>
        <dbReference type="EMBL" id="SEH87151.1"/>
    </source>
</evidence>
<dbReference type="InterPro" id="IPR005546">
    <property type="entry name" value="Autotransporte_beta"/>
</dbReference>
<keyword evidence="3" id="KW-1185">Reference proteome</keyword>
<feature type="domain" description="Autotransporter" evidence="1">
    <location>
        <begin position="1130"/>
        <end position="1415"/>
    </location>
</feature>
<dbReference type="SUPFAM" id="SSF103515">
    <property type="entry name" value="Autotransporter"/>
    <property type="match status" value="1"/>
</dbReference>
<dbReference type="KEGG" id="agl:PYTT_1350"/>
<dbReference type="Pfam" id="PF03797">
    <property type="entry name" value="Autotransporter"/>
    <property type="match status" value="1"/>
</dbReference>
<dbReference type="SMART" id="SM00869">
    <property type="entry name" value="Autotransporter"/>
    <property type="match status" value="1"/>
</dbReference>